<comment type="caution">
    <text evidence="3">The sequence shown here is derived from an EMBL/GenBank/DDBJ whole genome shotgun (WGS) entry which is preliminary data.</text>
</comment>
<gene>
    <name evidence="3" type="ORF">EV668_3478</name>
</gene>
<feature type="region of interest" description="Disordered" evidence="1">
    <location>
        <begin position="1"/>
        <end position="20"/>
    </location>
</feature>
<evidence type="ECO:0000259" key="2">
    <source>
        <dbReference type="Pfam" id="PF03625"/>
    </source>
</evidence>
<organism evidence="3 4">
    <name type="scientific">Enterovirga rhinocerotis</name>
    <dbReference type="NCBI Taxonomy" id="1339210"/>
    <lineage>
        <taxon>Bacteria</taxon>
        <taxon>Pseudomonadati</taxon>
        <taxon>Pseudomonadota</taxon>
        <taxon>Alphaproteobacteria</taxon>
        <taxon>Hyphomicrobiales</taxon>
        <taxon>Methylobacteriaceae</taxon>
        <taxon>Enterovirga</taxon>
    </lineage>
</organism>
<dbReference type="EMBL" id="SNZR01000014">
    <property type="protein sequence ID" value="TDR88993.1"/>
    <property type="molecule type" value="Genomic_DNA"/>
</dbReference>
<dbReference type="CDD" id="cd14797">
    <property type="entry name" value="DUF302"/>
    <property type="match status" value="1"/>
</dbReference>
<keyword evidence="4" id="KW-1185">Reference proteome</keyword>
<dbReference type="AlphaFoldDB" id="A0A4R7BUC6"/>
<feature type="domain" description="DUF302" evidence="2">
    <location>
        <begin position="51"/>
        <end position="113"/>
    </location>
</feature>
<dbReference type="OrthoDB" id="9765776at2"/>
<dbReference type="Proteomes" id="UP000295122">
    <property type="component" value="Unassembled WGS sequence"/>
</dbReference>
<dbReference type="Pfam" id="PF03625">
    <property type="entry name" value="DUF302"/>
    <property type="match status" value="1"/>
</dbReference>
<evidence type="ECO:0000256" key="1">
    <source>
        <dbReference type="SAM" id="MobiDB-lite"/>
    </source>
</evidence>
<dbReference type="InterPro" id="IPR005180">
    <property type="entry name" value="DUF302"/>
</dbReference>
<evidence type="ECO:0000313" key="3">
    <source>
        <dbReference type="EMBL" id="TDR88993.1"/>
    </source>
</evidence>
<proteinExistence type="predicted"/>
<reference evidence="3 4" key="1">
    <citation type="submission" date="2019-03" db="EMBL/GenBank/DDBJ databases">
        <title>Genomic Encyclopedia of Type Strains, Phase IV (KMG-IV): sequencing the most valuable type-strain genomes for metagenomic binning, comparative biology and taxonomic classification.</title>
        <authorList>
            <person name="Goeker M."/>
        </authorList>
    </citation>
    <scope>NUCLEOTIDE SEQUENCE [LARGE SCALE GENOMIC DNA]</scope>
    <source>
        <strain evidence="3 4">DSM 25903</strain>
    </source>
</reference>
<sequence length="153" mass="16574">MGGTGPTPVSIRMEERPSGPASVVSPVGFVETISRLKRAIEGQDLWIVAEIDPQMLLSKGGFAILPTRQILFFHPRYMARLLSANAAGIVEAPLKFVIMERPDGTVILLYPEPGQSFAKHPGLSELGEELGQVVTRIADEMRTAPHHPSPQGP</sequence>
<protein>
    <submittedName>
        <fullName evidence="3">Uncharacterized protein DUF302</fullName>
    </submittedName>
</protein>
<evidence type="ECO:0000313" key="4">
    <source>
        <dbReference type="Proteomes" id="UP000295122"/>
    </source>
</evidence>
<name>A0A4R7BUC6_9HYPH</name>
<dbReference type="InterPro" id="IPR035923">
    <property type="entry name" value="TT1751-like_sf"/>
</dbReference>
<accession>A0A4R7BUC6</accession>
<dbReference type="SUPFAM" id="SSF103247">
    <property type="entry name" value="TT1751-like"/>
    <property type="match status" value="1"/>
</dbReference>
<dbReference type="Gene3D" id="3.30.310.70">
    <property type="entry name" value="TT1751-like domain"/>
    <property type="match status" value="1"/>
</dbReference>